<dbReference type="Pfam" id="PF22191">
    <property type="entry name" value="IBR_1"/>
    <property type="match status" value="1"/>
</dbReference>
<evidence type="ECO:0000256" key="3">
    <source>
        <dbReference type="ARBA" id="ARBA00022737"/>
    </source>
</evidence>
<dbReference type="GO" id="GO:0071797">
    <property type="term" value="C:LUBAC complex"/>
    <property type="evidence" value="ECO:0007669"/>
    <property type="project" value="InterPro"/>
</dbReference>
<dbReference type="Gene3D" id="3.30.40.10">
    <property type="entry name" value="Zinc/RING finger domain, C3HC4 (zinc finger)"/>
    <property type="match status" value="1"/>
</dbReference>
<keyword evidence="2" id="KW-0479">Metal-binding</keyword>
<dbReference type="InterPro" id="IPR032065">
    <property type="entry name" value="RNF31-UBA"/>
</dbReference>
<evidence type="ECO:0000313" key="12">
    <source>
        <dbReference type="EMBL" id="KAJ6223294.1"/>
    </source>
</evidence>
<dbReference type="InterPro" id="IPR041031">
    <property type="entry name" value="RNF31_C"/>
</dbReference>
<dbReference type="SMART" id="SM00647">
    <property type="entry name" value="IBR"/>
    <property type="match status" value="1"/>
</dbReference>
<feature type="region of interest" description="Disordered" evidence="9">
    <location>
        <begin position="1"/>
        <end position="105"/>
    </location>
</feature>
<dbReference type="Proteomes" id="UP001142055">
    <property type="component" value="Chromosome 1"/>
</dbReference>
<keyword evidence="4 7" id="KW-0863">Zinc-finger</keyword>
<feature type="compositionally biased region" description="Low complexity" evidence="9">
    <location>
        <begin position="61"/>
        <end position="71"/>
    </location>
</feature>
<dbReference type="Gene3D" id="6.10.140.1100">
    <property type="match status" value="1"/>
</dbReference>
<dbReference type="InterPro" id="IPR044066">
    <property type="entry name" value="TRIAD_supradom"/>
</dbReference>
<feature type="region of interest" description="Disordered" evidence="9">
    <location>
        <begin position="270"/>
        <end position="307"/>
    </location>
</feature>
<feature type="compositionally biased region" description="Polar residues" evidence="9">
    <location>
        <begin position="51"/>
        <end position="60"/>
    </location>
</feature>
<feature type="compositionally biased region" description="Polar residues" evidence="9">
    <location>
        <begin position="293"/>
        <end position="307"/>
    </location>
</feature>
<dbReference type="PANTHER" id="PTHR16004">
    <property type="entry name" value="RING FINGER PROTEIN 31-RELATED"/>
    <property type="match status" value="1"/>
</dbReference>
<dbReference type="GO" id="GO:0097039">
    <property type="term" value="P:protein linear polyubiquitination"/>
    <property type="evidence" value="ECO:0007669"/>
    <property type="project" value="TreeGrafter"/>
</dbReference>
<gene>
    <name evidence="12" type="ORF">RDWZM_001839</name>
</gene>
<reference evidence="12" key="1">
    <citation type="submission" date="2022-12" db="EMBL/GenBank/DDBJ databases">
        <title>Genome assemblies of Blomia tropicalis.</title>
        <authorList>
            <person name="Cui Y."/>
        </authorList>
    </citation>
    <scope>NUCLEOTIDE SEQUENCE</scope>
    <source>
        <tissue evidence="12">Adult mites</tissue>
    </source>
</reference>
<feature type="domain" description="RING-type" evidence="11">
    <location>
        <begin position="1174"/>
        <end position="1411"/>
    </location>
</feature>
<keyword evidence="3" id="KW-0677">Repeat</keyword>
<keyword evidence="13" id="KW-1185">Reference proteome</keyword>
<dbReference type="InterPro" id="IPR013083">
    <property type="entry name" value="Znf_RING/FYVE/PHD"/>
</dbReference>
<dbReference type="InterPro" id="IPR001841">
    <property type="entry name" value="Znf_RING"/>
</dbReference>
<evidence type="ECO:0000256" key="9">
    <source>
        <dbReference type="SAM" id="MobiDB-lite"/>
    </source>
</evidence>
<dbReference type="PANTHER" id="PTHR16004:SF2">
    <property type="entry name" value="E3 UBIQUITIN-PROTEIN LIGASE LUBEL"/>
    <property type="match status" value="1"/>
</dbReference>
<feature type="compositionally biased region" description="Basic and acidic residues" evidence="9">
    <location>
        <begin position="214"/>
        <end position="230"/>
    </location>
</feature>
<comment type="caution">
    <text evidence="12">The sequence shown here is derived from an EMBL/GenBank/DDBJ whole genome shotgun (WGS) entry which is preliminary data.</text>
</comment>
<dbReference type="InterPro" id="IPR047542">
    <property type="entry name" value="Rcat_RBR_RNF31-like"/>
</dbReference>
<evidence type="ECO:0000256" key="8">
    <source>
        <dbReference type="SAM" id="Coils"/>
    </source>
</evidence>
<dbReference type="InterPro" id="IPR002867">
    <property type="entry name" value="IBR_dom"/>
</dbReference>
<dbReference type="EMBL" id="JAPWDV010000001">
    <property type="protein sequence ID" value="KAJ6223294.1"/>
    <property type="molecule type" value="Genomic_DNA"/>
</dbReference>
<evidence type="ECO:0000256" key="1">
    <source>
        <dbReference type="ARBA" id="ARBA00022679"/>
    </source>
</evidence>
<evidence type="ECO:0000256" key="4">
    <source>
        <dbReference type="ARBA" id="ARBA00022771"/>
    </source>
</evidence>
<dbReference type="GO" id="GO:0008270">
    <property type="term" value="F:zinc ion binding"/>
    <property type="evidence" value="ECO:0007669"/>
    <property type="project" value="UniProtKB-KW"/>
</dbReference>
<dbReference type="GO" id="GO:0061630">
    <property type="term" value="F:ubiquitin protein ligase activity"/>
    <property type="evidence" value="ECO:0007669"/>
    <property type="project" value="TreeGrafter"/>
</dbReference>
<evidence type="ECO:0000256" key="2">
    <source>
        <dbReference type="ARBA" id="ARBA00022723"/>
    </source>
</evidence>
<feature type="compositionally biased region" description="Low complexity" evidence="9">
    <location>
        <begin position="23"/>
        <end position="44"/>
    </location>
</feature>
<name>A0A9Q0MD65_BLOTA</name>
<feature type="region of interest" description="Disordered" evidence="9">
    <location>
        <begin position="927"/>
        <end position="959"/>
    </location>
</feature>
<evidence type="ECO:0000259" key="11">
    <source>
        <dbReference type="PROSITE" id="PS51873"/>
    </source>
</evidence>
<evidence type="ECO:0000256" key="5">
    <source>
        <dbReference type="ARBA" id="ARBA00022786"/>
    </source>
</evidence>
<evidence type="ECO:0000256" key="6">
    <source>
        <dbReference type="ARBA" id="ARBA00022833"/>
    </source>
</evidence>
<dbReference type="InterPro" id="IPR026254">
    <property type="entry name" value="RNF31-like"/>
</dbReference>
<proteinExistence type="predicted"/>
<accession>A0A9Q0MD65</accession>
<protein>
    <submittedName>
        <fullName evidence="12">Uncharacterized protein</fullName>
    </submittedName>
</protein>
<feature type="coiled-coil region" evidence="8">
    <location>
        <begin position="733"/>
        <end position="791"/>
    </location>
</feature>
<feature type="compositionally biased region" description="Low complexity" evidence="9">
    <location>
        <begin position="385"/>
        <end position="395"/>
    </location>
</feature>
<feature type="region of interest" description="Disordered" evidence="9">
    <location>
        <begin position="201"/>
        <end position="241"/>
    </location>
</feature>
<dbReference type="Pfam" id="PF01485">
    <property type="entry name" value="IBR"/>
    <property type="match status" value="1"/>
</dbReference>
<dbReference type="GO" id="GO:0070530">
    <property type="term" value="F:K63-linked polyubiquitin modification-dependent protein binding"/>
    <property type="evidence" value="ECO:0007669"/>
    <property type="project" value="TreeGrafter"/>
</dbReference>
<sequence length="1561" mass="180042">MIDSNRQSPQMKSNASGSMKSLNNHPYYHNQSQQQQQQQPQPGHNQKHRPSNNSLETTTMSDNSSSSADVSSSRKRNNSNKRNSSSNKFNQQQQHETNRTKEPELIDEIVNDHGQWSCRFYLSTQKPTTVPSISSQYSSINSNVPSPRNDEFIIDEALIREQLEIERELQRRLENERRIEEENKKLAEISKEQKLMEAEIKATQNDQPQPKVETAIKTDEPKSDSKDLSVKLEPSIEEPKTVQPVDHEKIVAQMIEEKISEKLEKLKLNNSSIDNENRSNEETNSKTKETENQVQSLQTPIPQPQQSVPTQQFVPQVDPLQSQFPMQPLAQYGNVQSMQQQQQQLQTSQYVSYGTINQPQQTNGYGYQDPYQLQSQAPYNQPSTYNQPNYSNQNNQFLNNLSMQPNQTLIGGISNNNNSNITNGYQSQQSRLFQRHQSWSSDSSSLATRPLMNRFSSSDDLQSISSLTSAGSYYGGDPQKVQMESGLHIIQTLRDAEKRGYNADDVEVAIQFNPNSPLDWLDENWPNMCETVLTMANNQIIELERSSSSGMKKNNFKPGFNLITEKDARIALRICKGNIWQAVEKCIQRYQDTKAGFGTPVKSISTKTKSDIAGSNGGAVPKQSKSFSMKVSGYGSGKANNDSYDPNSSEMLDDSRSDVEEEEIENLMNPDLIYQEDINQMPLDSYVTLKDHDQDSNELVDFYINKLDSNEQEFDRNQMETLLYNWRTEKLLMEQQREAMKRAEKEKRKIQKMLDLQRRIGGYLSDGTTTEEELDREVENVFASHEELRAKLAEIDIEEIVVSDSSENVETPKMLNINMENGNESVTTLIGEEELHDEDKFDEIEQKIHAKLEQILNLTSEPKQIKSEPVVKLQLSNIGIPIAHQKPISMVIDKVQCQQFQINSEPIQKETQIATSISNGKKSVKKVKKLKPKTNSIKKEKATSPQTLAPTLRKDSINESSSSLELTTIIESKNQQLPLNETLPSTSVIENGNNTFECRLIPQKPVFSKLKGDEQRKDAKLQRNQIHRSEPNLLRCSSVENIRQINSVTIDQAKHRLQNGVRMSSEELDRRPSRSNYEEIYNHQLLYKSKSIDFKHFIDEQRRQRARDLIVFKLKSLESIHSISQRDLYEPFESNDETNSNEQTKEIDSIQNQQSVDIKWSRPEYGVDFQWARTEFECELCANIVPVDDIVSMIACTHFACRDCLRQYLTVQIRERQRLVITCPFCDEPSIGADEDEKVFDYLGMFDPLIRHIVDADVYDMFQRKLRDRALMRDPNFLWCAQCSSGFIAPNPEALTVLCPDCRQLTCRKCKKPWKKQHFNVSCEAYAEWEMWNDPQYAEMQLNKHLKEFGIECPNCKFRYQLAKGGCMHFRCIQCSYDFCGGCSRPFKLGNRCFRSRMCASLGLHAHHPRHCLFYLRDKDVEVLRQLLDENKIEYITELEGDKQVITRCQVMEQKETDDGMRDEACNRFVESAGLCKYHYKEYLGTLIFKNQIDPINVFNEVELEMVLRRENVRIPNQKIRPVVTTTSKEGGKLENADQDEEYRKRLIELIHEKVPLDLWE</sequence>
<dbReference type="SUPFAM" id="SSF57850">
    <property type="entry name" value="RING/U-box"/>
    <property type="match status" value="3"/>
</dbReference>
<feature type="region of interest" description="Disordered" evidence="9">
    <location>
        <begin position="361"/>
        <end position="395"/>
    </location>
</feature>
<evidence type="ECO:0000259" key="10">
    <source>
        <dbReference type="PROSITE" id="PS50089"/>
    </source>
</evidence>
<evidence type="ECO:0000313" key="13">
    <source>
        <dbReference type="Proteomes" id="UP001142055"/>
    </source>
</evidence>
<feature type="domain" description="RING-type" evidence="10">
    <location>
        <begin position="1178"/>
        <end position="1227"/>
    </location>
</feature>
<feature type="compositionally biased region" description="Polar residues" evidence="9">
    <location>
        <begin position="361"/>
        <end position="384"/>
    </location>
</feature>
<keyword evidence="5" id="KW-0833">Ubl conjugation pathway</keyword>
<dbReference type="PROSITE" id="PS50089">
    <property type="entry name" value="ZF_RING_2"/>
    <property type="match status" value="1"/>
</dbReference>
<dbReference type="Gene3D" id="1.10.8.10">
    <property type="entry name" value="DNA helicase RuvA subunit, C-terminal domain"/>
    <property type="match status" value="1"/>
</dbReference>
<keyword evidence="6" id="KW-0862">Zinc</keyword>
<dbReference type="GO" id="GO:0036435">
    <property type="term" value="F:K48-linked polyubiquitin modification-dependent protein binding"/>
    <property type="evidence" value="ECO:0007669"/>
    <property type="project" value="TreeGrafter"/>
</dbReference>
<dbReference type="GO" id="GO:1990450">
    <property type="term" value="F:linear polyubiquitin binding"/>
    <property type="evidence" value="ECO:0007669"/>
    <property type="project" value="TreeGrafter"/>
</dbReference>
<dbReference type="Pfam" id="PF18091">
    <property type="entry name" value="E3_UbLigase_RBR"/>
    <property type="match status" value="1"/>
</dbReference>
<dbReference type="OMA" id="ELECELC"/>
<feature type="compositionally biased region" description="Basic and acidic residues" evidence="9">
    <location>
        <begin position="275"/>
        <end position="291"/>
    </location>
</feature>
<evidence type="ECO:0000256" key="7">
    <source>
        <dbReference type="PROSITE-ProRule" id="PRU00175"/>
    </source>
</evidence>
<feature type="compositionally biased region" description="Polar residues" evidence="9">
    <location>
        <begin position="1"/>
        <end position="22"/>
    </location>
</feature>
<dbReference type="CDD" id="cd20337">
    <property type="entry name" value="BRcat_RBR_HOIP"/>
    <property type="match status" value="1"/>
</dbReference>
<dbReference type="CDD" id="cd20351">
    <property type="entry name" value="Rcat_RBR_HOIP"/>
    <property type="match status" value="1"/>
</dbReference>
<keyword evidence="8" id="KW-0175">Coiled coil</keyword>
<dbReference type="Pfam" id="PF16678">
    <property type="entry name" value="UBA_HOIP"/>
    <property type="match status" value="1"/>
</dbReference>
<dbReference type="InterPro" id="IPR047540">
    <property type="entry name" value="BRcat_RBR_RNF31-like"/>
</dbReference>
<keyword evidence="1" id="KW-0808">Transferase</keyword>
<dbReference type="PROSITE" id="PS51873">
    <property type="entry name" value="TRIAD"/>
    <property type="match status" value="1"/>
</dbReference>
<organism evidence="12 13">
    <name type="scientific">Blomia tropicalis</name>
    <name type="common">Mite</name>
    <dbReference type="NCBI Taxonomy" id="40697"/>
    <lineage>
        <taxon>Eukaryota</taxon>
        <taxon>Metazoa</taxon>
        <taxon>Ecdysozoa</taxon>
        <taxon>Arthropoda</taxon>
        <taxon>Chelicerata</taxon>
        <taxon>Arachnida</taxon>
        <taxon>Acari</taxon>
        <taxon>Acariformes</taxon>
        <taxon>Sarcoptiformes</taxon>
        <taxon>Astigmata</taxon>
        <taxon>Glycyphagoidea</taxon>
        <taxon>Echimyopodidae</taxon>
        <taxon>Blomia</taxon>
    </lineage>
</organism>